<name>A0AAU9AIG8_LYSEN</name>
<organism evidence="1 2">
    <name type="scientific">Lysobacter enzymogenes</name>
    <dbReference type="NCBI Taxonomy" id="69"/>
    <lineage>
        <taxon>Bacteria</taxon>
        <taxon>Pseudomonadati</taxon>
        <taxon>Pseudomonadota</taxon>
        <taxon>Gammaproteobacteria</taxon>
        <taxon>Lysobacterales</taxon>
        <taxon>Lysobacteraceae</taxon>
        <taxon>Lysobacter</taxon>
    </lineage>
</organism>
<proteinExistence type="predicted"/>
<protein>
    <submittedName>
        <fullName evidence="1">Uncharacterized protein</fullName>
    </submittedName>
</protein>
<gene>
    <name evidence="1" type="ORF">LEN_0447</name>
</gene>
<accession>A0AAU9AIG8</accession>
<sequence length="191" mass="22081">MDRTALNEAKSLVYRDARVALIELRKLEIQIAQLDHLSEKVRTLRTTDLKKVREYRQAAIFCYGMSLDLERNVRFCPTDRSDHDFIATWQADDTHHFVPVQLKELVPEELNKTLTLERLVDSLSKYKASPDLTVAIFLNREGRFDPSAFQIPSTVDVAGVWLVSNIGTDKWRIIGDFINQVRVIDFDYPQA</sequence>
<dbReference type="GeneID" id="83066673"/>
<evidence type="ECO:0000313" key="2">
    <source>
        <dbReference type="Proteomes" id="UP000218824"/>
    </source>
</evidence>
<dbReference type="KEGG" id="lem:LEN_0447"/>
<evidence type="ECO:0000313" key="1">
    <source>
        <dbReference type="EMBL" id="BAV95934.1"/>
    </source>
</evidence>
<dbReference type="EMBL" id="AP014940">
    <property type="protein sequence ID" value="BAV95934.1"/>
    <property type="molecule type" value="Genomic_DNA"/>
</dbReference>
<dbReference type="AlphaFoldDB" id="A0AAU9AIG8"/>
<dbReference type="RefSeq" id="WP_003806479.1">
    <property type="nucleotide sequence ID" value="NZ_AP014940.1"/>
</dbReference>
<dbReference type="Proteomes" id="UP000218824">
    <property type="component" value="Chromosome"/>
</dbReference>
<reference evidence="1 2" key="1">
    <citation type="journal article" date="2017" name="DNA Res.">
        <title>Complete genome sequence and expression profile of the commercial lytic enzyme producer Lysobacter enzymogenes M497-1.</title>
        <authorList>
            <person name="Takami H."/>
            <person name="Toyoda A."/>
            <person name="Uchiyama I."/>
            <person name="Itoh T."/>
            <person name="Takaki Y."/>
            <person name="Arai W."/>
            <person name="Nishi S."/>
            <person name="Kawai M."/>
            <person name="Shinya K."/>
            <person name="Ikeda H."/>
        </authorList>
    </citation>
    <scope>NUCLEOTIDE SEQUENCE [LARGE SCALE GENOMIC DNA]</scope>
    <source>
        <strain evidence="1 2">M497-1</strain>
    </source>
</reference>